<evidence type="ECO:0000256" key="1">
    <source>
        <dbReference type="SAM" id="MobiDB-lite"/>
    </source>
</evidence>
<dbReference type="EMBL" id="CP060724">
    <property type="protein sequence ID" value="QNN75154.1"/>
    <property type="molecule type" value="Genomic_DNA"/>
</dbReference>
<dbReference type="InterPro" id="IPR051532">
    <property type="entry name" value="Ester_Hydrolysis_Enzymes"/>
</dbReference>
<evidence type="ECO:0000259" key="3">
    <source>
        <dbReference type="Pfam" id="PF13472"/>
    </source>
</evidence>
<feature type="region of interest" description="Disordered" evidence="1">
    <location>
        <begin position="241"/>
        <end position="268"/>
    </location>
</feature>
<dbReference type="PANTHER" id="PTHR30383">
    <property type="entry name" value="THIOESTERASE 1/PROTEASE 1/LYSOPHOSPHOLIPASE L1"/>
    <property type="match status" value="1"/>
</dbReference>
<sequence length="289" mass="32971">MKKRVVFLMTILLMGLVAPNVAAKAKQKTQINLVTIGDSLTEGVGDTTNQGGYEKRTAKLLQQTYHLSVKTTNYGKAGDRSDQILKRIKNNPSAIRVIKKADVIVMTAGGNDLQQALFQLMKTKKQTDVLTQLSDNQSDYQKQLTKLTDFVRETNRHAPLFLFGNYNPLYVYLANRSDLNQAVQLYNGINQKVITNMKDAYYVSIYQTLTFGQYQNKKAQKKLVQEADLAFQGSTKNKVVEKTLSSPEKEKNQYITEEDHYHPNDKGYDKMSQALVRKMLAHKKDWLYQ</sequence>
<reference evidence="4 5" key="1">
    <citation type="submission" date="2020-08" db="EMBL/GenBank/DDBJ databases">
        <title>Genome sequence of Weissella diestrammenae KACC 16890T.</title>
        <authorList>
            <person name="Hyun D.-W."/>
            <person name="Bae J.-W."/>
        </authorList>
    </citation>
    <scope>NUCLEOTIDE SEQUENCE [LARGE SCALE GENOMIC DNA]</scope>
    <source>
        <strain evidence="4 5">KACC 16890</strain>
    </source>
</reference>
<dbReference type="PANTHER" id="PTHR30383:SF27">
    <property type="entry name" value="SPORE GERMINATION LIPASE LIPC"/>
    <property type="match status" value="1"/>
</dbReference>
<evidence type="ECO:0000313" key="4">
    <source>
        <dbReference type="EMBL" id="QNN75154.1"/>
    </source>
</evidence>
<dbReference type="Gene3D" id="3.40.50.1110">
    <property type="entry name" value="SGNH hydrolase"/>
    <property type="match status" value="1"/>
</dbReference>
<dbReference type="InterPro" id="IPR036514">
    <property type="entry name" value="SGNH_hydro_sf"/>
</dbReference>
<dbReference type="AlphaFoldDB" id="A0A7G9T4X9"/>
<keyword evidence="5" id="KW-1185">Reference proteome</keyword>
<feature type="compositionally biased region" description="Basic and acidic residues" evidence="1">
    <location>
        <begin position="247"/>
        <end position="268"/>
    </location>
</feature>
<feature type="domain" description="SGNH hydrolase-type esterase" evidence="3">
    <location>
        <begin position="36"/>
        <end position="269"/>
    </location>
</feature>
<organism evidence="4 5">
    <name type="scientific">Weissella diestrammenae</name>
    <dbReference type="NCBI Taxonomy" id="1162633"/>
    <lineage>
        <taxon>Bacteria</taxon>
        <taxon>Bacillati</taxon>
        <taxon>Bacillota</taxon>
        <taxon>Bacilli</taxon>
        <taxon>Lactobacillales</taxon>
        <taxon>Lactobacillaceae</taxon>
        <taxon>Weissella</taxon>
    </lineage>
</organism>
<dbReference type="SUPFAM" id="SSF52266">
    <property type="entry name" value="SGNH hydrolase"/>
    <property type="match status" value="1"/>
</dbReference>
<protein>
    <submittedName>
        <fullName evidence="4">Hydrolase</fullName>
    </submittedName>
</protein>
<proteinExistence type="predicted"/>
<keyword evidence="2" id="KW-0732">Signal</keyword>
<gene>
    <name evidence="4" type="ORF">H9L19_07240</name>
</gene>
<feature type="signal peptide" evidence="2">
    <location>
        <begin position="1"/>
        <end position="22"/>
    </location>
</feature>
<accession>A0A7G9T4X9</accession>
<dbReference type="GO" id="GO:0004622">
    <property type="term" value="F:phosphatidylcholine lysophospholipase activity"/>
    <property type="evidence" value="ECO:0007669"/>
    <property type="project" value="TreeGrafter"/>
</dbReference>
<dbReference type="RefSeq" id="WP_187528989.1">
    <property type="nucleotide sequence ID" value="NZ_CP060724.1"/>
</dbReference>
<dbReference type="KEGG" id="wdi:H9L19_07240"/>
<dbReference type="Pfam" id="PF13472">
    <property type="entry name" value="Lipase_GDSL_2"/>
    <property type="match status" value="1"/>
</dbReference>
<name>A0A7G9T4X9_9LACO</name>
<evidence type="ECO:0000313" key="5">
    <source>
        <dbReference type="Proteomes" id="UP000515800"/>
    </source>
</evidence>
<dbReference type="Proteomes" id="UP000515800">
    <property type="component" value="Chromosome"/>
</dbReference>
<evidence type="ECO:0000256" key="2">
    <source>
        <dbReference type="SAM" id="SignalP"/>
    </source>
</evidence>
<dbReference type="InterPro" id="IPR013830">
    <property type="entry name" value="SGNH_hydro"/>
</dbReference>
<feature type="chain" id="PRO_5038776825" evidence="2">
    <location>
        <begin position="23"/>
        <end position="289"/>
    </location>
</feature>
<keyword evidence="4" id="KW-0378">Hydrolase</keyword>